<dbReference type="Proteomes" id="UP000587586">
    <property type="component" value="Unassembled WGS sequence"/>
</dbReference>
<protein>
    <recommendedName>
        <fullName evidence="1">N-acetyltransferase domain-containing protein</fullName>
    </recommendedName>
</protein>
<dbReference type="GO" id="GO:0016747">
    <property type="term" value="F:acyltransferase activity, transferring groups other than amino-acyl groups"/>
    <property type="evidence" value="ECO:0007669"/>
    <property type="project" value="InterPro"/>
</dbReference>
<dbReference type="Pfam" id="PF00583">
    <property type="entry name" value="Acetyltransf_1"/>
    <property type="match status" value="1"/>
</dbReference>
<gene>
    <name evidence="2" type="ORF">GMLC_20710</name>
</gene>
<evidence type="ECO:0000313" key="2">
    <source>
        <dbReference type="EMBL" id="GFO68492.1"/>
    </source>
</evidence>
<organism evidence="2 3">
    <name type="scientific">Geomonas limicola</name>
    <dbReference type="NCBI Taxonomy" id="2740186"/>
    <lineage>
        <taxon>Bacteria</taxon>
        <taxon>Pseudomonadati</taxon>
        <taxon>Thermodesulfobacteriota</taxon>
        <taxon>Desulfuromonadia</taxon>
        <taxon>Geobacterales</taxon>
        <taxon>Geobacteraceae</taxon>
        <taxon>Geomonas</taxon>
    </lineage>
</organism>
<dbReference type="InterPro" id="IPR000182">
    <property type="entry name" value="GNAT_dom"/>
</dbReference>
<dbReference type="Gene3D" id="3.40.630.30">
    <property type="match status" value="1"/>
</dbReference>
<proteinExistence type="predicted"/>
<dbReference type="SUPFAM" id="SSF55729">
    <property type="entry name" value="Acyl-CoA N-acyltransferases (Nat)"/>
    <property type="match status" value="1"/>
</dbReference>
<keyword evidence="3" id="KW-1185">Reference proteome</keyword>
<comment type="caution">
    <text evidence="2">The sequence shown here is derived from an EMBL/GenBank/DDBJ whole genome shotgun (WGS) entry which is preliminary data.</text>
</comment>
<dbReference type="RefSeq" id="WP_183361008.1">
    <property type="nucleotide sequence ID" value="NZ_BLXZ01000003.1"/>
</dbReference>
<reference evidence="3" key="1">
    <citation type="submission" date="2020-06" db="EMBL/GenBank/DDBJ databases">
        <title>Draft genomic sequecing of Geomonas sp. Red745.</title>
        <authorList>
            <person name="Itoh H."/>
            <person name="Xu Z.X."/>
            <person name="Ushijima N."/>
            <person name="Masuda Y."/>
            <person name="Shiratori Y."/>
            <person name="Senoo K."/>
        </authorList>
    </citation>
    <scope>NUCLEOTIDE SEQUENCE [LARGE SCALE GENOMIC DNA]</scope>
    <source>
        <strain evidence="3">Red745</strain>
    </source>
</reference>
<dbReference type="PROSITE" id="PS51186">
    <property type="entry name" value="GNAT"/>
    <property type="match status" value="1"/>
</dbReference>
<evidence type="ECO:0000313" key="3">
    <source>
        <dbReference type="Proteomes" id="UP000587586"/>
    </source>
</evidence>
<dbReference type="EMBL" id="BLXZ01000003">
    <property type="protein sequence ID" value="GFO68492.1"/>
    <property type="molecule type" value="Genomic_DNA"/>
</dbReference>
<dbReference type="InterPro" id="IPR016181">
    <property type="entry name" value="Acyl_CoA_acyltransferase"/>
</dbReference>
<name>A0A6V8N7E8_9BACT</name>
<evidence type="ECO:0000259" key="1">
    <source>
        <dbReference type="PROSITE" id="PS51186"/>
    </source>
</evidence>
<accession>A0A6V8N7E8</accession>
<sequence length="217" mass="25257">MFSMLRIRFHQFLEEARQKSLTEAVKKTVGKCLFNDNIVIPVYNDLSDIKKIKSEETNGLEFLVVDQRNLGLAERMMKTPSRRLKLSVNNKAGYYAYAVACDGEIIGDIWCATPKQTKKNPLHPDLPWLGINCQDDREAYMFDMYVIPDSRGKVTTNYLLANALNHLRKSGHDRVYGFYEKDNLPALWTHRLFGYSELGKRRSYRFLFYKKTEPVTV</sequence>
<feature type="domain" description="N-acetyltransferase" evidence="1">
    <location>
        <begin position="38"/>
        <end position="214"/>
    </location>
</feature>
<dbReference type="AlphaFoldDB" id="A0A6V8N7E8"/>